<feature type="domain" description="EamA" evidence="6">
    <location>
        <begin position="4"/>
        <end position="135"/>
    </location>
</feature>
<dbReference type="PANTHER" id="PTHR22911">
    <property type="entry name" value="ACYL-MALONYL CONDENSING ENZYME-RELATED"/>
    <property type="match status" value="1"/>
</dbReference>
<comment type="caution">
    <text evidence="7">The sequence shown here is derived from an EMBL/GenBank/DDBJ whole genome shotgun (WGS) entry which is preliminary data.</text>
</comment>
<dbReference type="OrthoDB" id="8524934at2"/>
<evidence type="ECO:0000313" key="7">
    <source>
        <dbReference type="EMBL" id="RCS59244.1"/>
    </source>
</evidence>
<dbReference type="Pfam" id="PF00892">
    <property type="entry name" value="EamA"/>
    <property type="match status" value="1"/>
</dbReference>
<dbReference type="InterPro" id="IPR037185">
    <property type="entry name" value="EmrE-like"/>
</dbReference>
<keyword evidence="8" id="KW-1185">Reference proteome</keyword>
<comment type="subcellular location">
    <subcellularLocation>
        <location evidence="1">Membrane</location>
        <topology evidence="1">Multi-pass membrane protein</topology>
    </subcellularLocation>
</comment>
<feature type="transmembrane region" description="Helical" evidence="5">
    <location>
        <begin position="234"/>
        <end position="255"/>
    </location>
</feature>
<dbReference type="GO" id="GO:0016020">
    <property type="term" value="C:membrane"/>
    <property type="evidence" value="ECO:0007669"/>
    <property type="project" value="UniProtKB-SubCell"/>
</dbReference>
<evidence type="ECO:0000256" key="1">
    <source>
        <dbReference type="ARBA" id="ARBA00004141"/>
    </source>
</evidence>
<dbReference type="EMBL" id="QPGB01000001">
    <property type="protein sequence ID" value="RCS59244.1"/>
    <property type="molecule type" value="Genomic_DNA"/>
</dbReference>
<dbReference type="InterPro" id="IPR000620">
    <property type="entry name" value="EamA_dom"/>
</dbReference>
<evidence type="ECO:0000256" key="2">
    <source>
        <dbReference type="ARBA" id="ARBA00022692"/>
    </source>
</evidence>
<gene>
    <name evidence="7" type="ORF">DU000_00375</name>
</gene>
<feature type="transmembrane region" description="Helical" evidence="5">
    <location>
        <begin position="92"/>
        <end position="111"/>
    </location>
</feature>
<dbReference type="AlphaFoldDB" id="A0A368L6K6"/>
<feature type="transmembrane region" description="Helical" evidence="5">
    <location>
        <begin position="261"/>
        <end position="280"/>
    </location>
</feature>
<organism evidence="7 8">
    <name type="scientific">Parvibium lacunae</name>
    <dbReference type="NCBI Taxonomy" id="1888893"/>
    <lineage>
        <taxon>Bacteria</taxon>
        <taxon>Pseudomonadati</taxon>
        <taxon>Pseudomonadota</taxon>
        <taxon>Betaproteobacteria</taxon>
        <taxon>Burkholderiales</taxon>
        <taxon>Alcaligenaceae</taxon>
        <taxon>Parvibium</taxon>
    </lineage>
</organism>
<feature type="transmembrane region" description="Helical" evidence="5">
    <location>
        <begin position="208"/>
        <end position="227"/>
    </location>
</feature>
<keyword evidence="2 5" id="KW-0812">Transmembrane</keyword>
<protein>
    <submittedName>
        <fullName evidence="7">DMT family transporter</fullName>
    </submittedName>
</protein>
<accession>A0A368L6K6</accession>
<feature type="transmembrane region" description="Helical" evidence="5">
    <location>
        <begin position="144"/>
        <end position="165"/>
    </location>
</feature>
<name>A0A368L6K6_9BURK</name>
<keyword evidence="3 5" id="KW-1133">Transmembrane helix</keyword>
<dbReference type="PANTHER" id="PTHR22911:SF6">
    <property type="entry name" value="SOLUTE CARRIER FAMILY 35 MEMBER G1"/>
    <property type="match status" value="1"/>
</dbReference>
<feature type="transmembrane region" description="Helical" evidence="5">
    <location>
        <begin position="118"/>
        <end position="138"/>
    </location>
</feature>
<proteinExistence type="predicted"/>
<evidence type="ECO:0000256" key="3">
    <source>
        <dbReference type="ARBA" id="ARBA00022989"/>
    </source>
</evidence>
<feature type="transmembrane region" description="Helical" evidence="5">
    <location>
        <begin position="177"/>
        <end position="196"/>
    </location>
</feature>
<dbReference type="RefSeq" id="WP_114401394.1">
    <property type="nucleotide sequence ID" value="NZ_QPGB01000001.1"/>
</dbReference>
<keyword evidence="4 5" id="KW-0472">Membrane</keyword>
<evidence type="ECO:0000256" key="4">
    <source>
        <dbReference type="ARBA" id="ARBA00023136"/>
    </source>
</evidence>
<feature type="transmembrane region" description="Helical" evidence="5">
    <location>
        <begin position="33"/>
        <end position="48"/>
    </location>
</feature>
<dbReference type="Proteomes" id="UP000252357">
    <property type="component" value="Unassembled WGS sequence"/>
</dbReference>
<reference evidence="7 8" key="1">
    <citation type="journal article" date="2018" name="Int. J. Syst. Evol. Microbiol.">
        <title>Parvibium lacunae gen. nov., sp. nov., a new member of the family Alcaligenaceae isolated from a freshwater pond.</title>
        <authorList>
            <person name="Chen W.M."/>
            <person name="Xie P.B."/>
            <person name="Hsu M.Y."/>
            <person name="Sheu S.Y."/>
        </authorList>
    </citation>
    <scope>NUCLEOTIDE SEQUENCE [LARGE SCALE GENOMIC DNA]</scope>
    <source>
        <strain evidence="7 8">KMB9</strain>
    </source>
</reference>
<dbReference type="SUPFAM" id="SSF103481">
    <property type="entry name" value="Multidrug resistance efflux transporter EmrE"/>
    <property type="match status" value="2"/>
</dbReference>
<evidence type="ECO:0000313" key="8">
    <source>
        <dbReference type="Proteomes" id="UP000252357"/>
    </source>
</evidence>
<sequence length="301" mass="32961">MQSLWMLVAALLFSLMAVFIKQASEFYNTGEIVFYRSLFTVICMAFLLKARHISFATPHWKEHTIRSLVGAVAFSLWFFTIARLPLATAMTLNYTAPLFVALFLAFGWFGLQKTLADKWLYLSLSLGFAGVVVLMQPSVAAGQWWLDVLCLISAVLAATALSHVRILGKLGEPGSRIIFYFSLAGIVVGALLALVSTGFHTHTLHGGLYLFGVGATATVAQMAITRAYSKGHPLLTACLQFSGVIFSTGFGVWLWGDHITVNMLLGMSMIVVAGMLATWLTARAERLNSQAVERSLLIRNE</sequence>
<evidence type="ECO:0000259" key="6">
    <source>
        <dbReference type="Pfam" id="PF00892"/>
    </source>
</evidence>
<evidence type="ECO:0000256" key="5">
    <source>
        <dbReference type="SAM" id="Phobius"/>
    </source>
</evidence>
<feature type="transmembrane region" description="Helical" evidence="5">
    <location>
        <begin position="68"/>
        <end position="86"/>
    </location>
</feature>